<keyword evidence="1" id="KW-0732">Signal</keyword>
<protein>
    <recommendedName>
        <fullName evidence="4">Secreted protein</fullName>
    </recommendedName>
</protein>
<accession>T1GZN6</accession>
<reference evidence="3" key="1">
    <citation type="submission" date="2013-02" db="EMBL/GenBank/DDBJ databases">
        <authorList>
            <person name="Hughes D."/>
        </authorList>
    </citation>
    <scope>NUCLEOTIDE SEQUENCE</scope>
    <source>
        <strain>Durham</strain>
        <strain evidence="3">NC isolate 2 -- Noor lab</strain>
    </source>
</reference>
<evidence type="ECO:0008006" key="4">
    <source>
        <dbReference type="Google" id="ProtNLM"/>
    </source>
</evidence>
<evidence type="ECO:0000313" key="2">
    <source>
        <dbReference type="EnsemblMetazoa" id="MESCA009340-PA"/>
    </source>
</evidence>
<dbReference type="Proteomes" id="UP000015102">
    <property type="component" value="Unassembled WGS sequence"/>
</dbReference>
<dbReference type="EMBL" id="CAQQ02378319">
    <property type="status" value="NOT_ANNOTATED_CDS"/>
    <property type="molecule type" value="Genomic_DNA"/>
</dbReference>
<evidence type="ECO:0000256" key="1">
    <source>
        <dbReference type="SAM" id="SignalP"/>
    </source>
</evidence>
<sequence length="82" mass="9256">MQTGFFTANHTCPLMMVALVRALHGRGTNLLHEVACPGSLFYIRNYPDVEWIVQECSPIRNSGTRIVSSPVISRILQLHYIN</sequence>
<dbReference type="AlphaFoldDB" id="T1GZN6"/>
<dbReference type="EnsemblMetazoa" id="MESCA009340-RA">
    <property type="protein sequence ID" value="MESCA009340-PA"/>
    <property type="gene ID" value="MESCA009340"/>
</dbReference>
<dbReference type="EMBL" id="CAQQ02378318">
    <property type="status" value="NOT_ANNOTATED_CDS"/>
    <property type="molecule type" value="Genomic_DNA"/>
</dbReference>
<dbReference type="HOGENOM" id="CLU_2560870_0_0_1"/>
<feature type="chain" id="PRO_5004577854" description="Secreted protein" evidence="1">
    <location>
        <begin position="23"/>
        <end position="82"/>
    </location>
</feature>
<proteinExistence type="predicted"/>
<name>T1GZN6_MEGSC</name>
<organism evidence="2 3">
    <name type="scientific">Megaselia scalaris</name>
    <name type="common">Humpbacked fly</name>
    <name type="synonym">Phora scalaris</name>
    <dbReference type="NCBI Taxonomy" id="36166"/>
    <lineage>
        <taxon>Eukaryota</taxon>
        <taxon>Metazoa</taxon>
        <taxon>Ecdysozoa</taxon>
        <taxon>Arthropoda</taxon>
        <taxon>Hexapoda</taxon>
        <taxon>Insecta</taxon>
        <taxon>Pterygota</taxon>
        <taxon>Neoptera</taxon>
        <taxon>Endopterygota</taxon>
        <taxon>Diptera</taxon>
        <taxon>Brachycera</taxon>
        <taxon>Muscomorpha</taxon>
        <taxon>Platypezoidea</taxon>
        <taxon>Phoridae</taxon>
        <taxon>Megaseliini</taxon>
        <taxon>Megaselia</taxon>
    </lineage>
</organism>
<reference evidence="2" key="2">
    <citation type="submission" date="2015-06" db="UniProtKB">
        <authorList>
            <consortium name="EnsemblMetazoa"/>
        </authorList>
    </citation>
    <scope>IDENTIFICATION</scope>
</reference>
<evidence type="ECO:0000313" key="3">
    <source>
        <dbReference type="Proteomes" id="UP000015102"/>
    </source>
</evidence>
<keyword evidence="3" id="KW-1185">Reference proteome</keyword>
<feature type="signal peptide" evidence="1">
    <location>
        <begin position="1"/>
        <end position="22"/>
    </location>
</feature>